<feature type="chain" id="PRO_5009131269" evidence="1">
    <location>
        <begin position="25"/>
        <end position="227"/>
    </location>
</feature>
<name>A0A1E3L4Q1_9BACL</name>
<gene>
    <name evidence="2" type="ORF">PTI45_02759</name>
</gene>
<dbReference type="AlphaFoldDB" id="A0A1E3L4Q1"/>
<dbReference type="EMBL" id="MDER01000045">
    <property type="protein sequence ID" value="ODP27940.1"/>
    <property type="molecule type" value="Genomic_DNA"/>
</dbReference>
<keyword evidence="3" id="KW-1185">Reference proteome</keyword>
<feature type="signal peptide" evidence="1">
    <location>
        <begin position="1"/>
        <end position="24"/>
    </location>
</feature>
<dbReference type="Proteomes" id="UP000094578">
    <property type="component" value="Unassembled WGS sequence"/>
</dbReference>
<proteinExistence type="predicted"/>
<dbReference type="RefSeq" id="WP_069328163.1">
    <property type="nucleotide sequence ID" value="NZ_MDER01000045.1"/>
</dbReference>
<evidence type="ECO:0000313" key="3">
    <source>
        <dbReference type="Proteomes" id="UP000094578"/>
    </source>
</evidence>
<protein>
    <submittedName>
        <fullName evidence="2">Uncharacterized protein</fullName>
    </submittedName>
</protein>
<accession>A0A1E3L4Q1</accession>
<evidence type="ECO:0000256" key="1">
    <source>
        <dbReference type="SAM" id="SignalP"/>
    </source>
</evidence>
<evidence type="ECO:0000313" key="2">
    <source>
        <dbReference type="EMBL" id="ODP27940.1"/>
    </source>
</evidence>
<comment type="caution">
    <text evidence="2">The sequence shown here is derived from an EMBL/GenBank/DDBJ whole genome shotgun (WGS) entry which is preliminary data.</text>
</comment>
<keyword evidence="1" id="KW-0732">Signal</keyword>
<sequence>MKKIVLATMSSVILMGTVVSSVSAANLSEISSTATSVGEISVELQQKADPYVIFEDSQFKLSPSASQVLNTDELALVTTALQDANSQAKLALENDQVHAVVGDKGIKITYVQPSSGITIKSINTSSYADQEIFWWGYRYYFSHQLIQDIKNHPLYLTGGGSITTGVLNAILTKLGIYGWVANVLVGVYLIKGGQVLYADQGRGVYLDAFWGGTAGVVTFVTAKVYPA</sequence>
<reference evidence="2 3" key="1">
    <citation type="submission" date="2016-08" db="EMBL/GenBank/DDBJ databases">
        <title>Genome sequencing of Paenibacillus sp. TI45-13ar, isolated from Korean traditional nuruk.</title>
        <authorList>
            <person name="Kim S.-J."/>
        </authorList>
    </citation>
    <scope>NUCLEOTIDE SEQUENCE [LARGE SCALE GENOMIC DNA]</scope>
    <source>
        <strain evidence="2 3">TI45-13ar</strain>
    </source>
</reference>
<organism evidence="2 3">
    <name type="scientific">Paenibacillus nuruki</name>
    <dbReference type="NCBI Taxonomy" id="1886670"/>
    <lineage>
        <taxon>Bacteria</taxon>
        <taxon>Bacillati</taxon>
        <taxon>Bacillota</taxon>
        <taxon>Bacilli</taxon>
        <taxon>Bacillales</taxon>
        <taxon>Paenibacillaceae</taxon>
        <taxon>Paenibacillus</taxon>
    </lineage>
</organism>